<dbReference type="Pfam" id="PF11614">
    <property type="entry name" value="FixG_C"/>
    <property type="match status" value="1"/>
</dbReference>
<keyword evidence="1" id="KW-0813">Transport</keyword>
<dbReference type="EMBL" id="FQUO01000006">
    <property type="protein sequence ID" value="SHF26007.1"/>
    <property type="molecule type" value="Genomic_DNA"/>
</dbReference>
<evidence type="ECO:0000313" key="10">
    <source>
        <dbReference type="Proteomes" id="UP000184368"/>
    </source>
</evidence>
<dbReference type="NCBIfam" id="TIGR02745">
    <property type="entry name" value="ccoG_rdxA_fixG"/>
    <property type="match status" value="1"/>
</dbReference>
<keyword evidence="2" id="KW-0004">4Fe-4S</keyword>
<dbReference type="PANTHER" id="PTHR30176:SF3">
    <property type="entry name" value="FERREDOXIN-TYPE PROTEIN NAPH"/>
    <property type="match status" value="1"/>
</dbReference>
<keyword evidence="3" id="KW-0479">Metal-binding</keyword>
<dbReference type="InterPro" id="IPR014116">
    <property type="entry name" value="Cyt_c_oxidase_cbb3_FixG"/>
</dbReference>
<dbReference type="SUPFAM" id="SSF54862">
    <property type="entry name" value="4Fe-4S ferredoxins"/>
    <property type="match status" value="1"/>
</dbReference>
<keyword evidence="5" id="KW-0408">Iron</keyword>
<dbReference type="InterPro" id="IPR017900">
    <property type="entry name" value="4Fe4S_Fe_S_CS"/>
</dbReference>
<feature type="domain" description="4Fe-4S ferredoxin-type" evidence="8">
    <location>
        <begin position="269"/>
        <end position="298"/>
    </location>
</feature>
<dbReference type="OrthoDB" id="9811700at2"/>
<dbReference type="PROSITE" id="PS00198">
    <property type="entry name" value="4FE4S_FER_1"/>
    <property type="match status" value="1"/>
</dbReference>
<evidence type="ECO:0000256" key="7">
    <source>
        <dbReference type="SAM" id="Phobius"/>
    </source>
</evidence>
<dbReference type="Pfam" id="PF13746">
    <property type="entry name" value="Fer4_18"/>
    <property type="match status" value="1"/>
</dbReference>
<dbReference type="STRING" id="1302690.BUE76_09320"/>
<evidence type="ECO:0000256" key="4">
    <source>
        <dbReference type="ARBA" id="ARBA00022982"/>
    </source>
</evidence>
<feature type="transmembrane region" description="Helical" evidence="7">
    <location>
        <begin position="172"/>
        <end position="191"/>
    </location>
</feature>
<protein>
    <submittedName>
        <fullName evidence="9">Cytochrome c oxidase accessory protein FixG</fullName>
    </submittedName>
</protein>
<feature type="transmembrane region" description="Helical" evidence="7">
    <location>
        <begin position="211"/>
        <end position="228"/>
    </location>
</feature>
<dbReference type="InterPro" id="IPR051684">
    <property type="entry name" value="Electron_Trans/Redox"/>
</dbReference>
<keyword evidence="7" id="KW-1133">Transmembrane helix</keyword>
<feature type="transmembrane region" description="Helical" evidence="7">
    <location>
        <begin position="347"/>
        <end position="366"/>
    </location>
</feature>
<gene>
    <name evidence="9" type="ORF">SAMN05444008_106141</name>
</gene>
<keyword evidence="7" id="KW-0812">Transmembrane</keyword>
<dbReference type="PANTHER" id="PTHR30176">
    <property type="entry name" value="FERREDOXIN-TYPE PROTEIN NAPH"/>
    <property type="match status" value="1"/>
</dbReference>
<reference evidence="9 10" key="1">
    <citation type="submission" date="2016-11" db="EMBL/GenBank/DDBJ databases">
        <authorList>
            <person name="Jaros S."/>
            <person name="Januszkiewicz K."/>
            <person name="Wedrychowicz H."/>
        </authorList>
    </citation>
    <scope>NUCLEOTIDE SEQUENCE [LARGE SCALE GENOMIC DNA]</scope>
    <source>
        <strain evidence="9 10">DSM 26897</strain>
    </source>
</reference>
<accession>A0A1M5A793</accession>
<proteinExistence type="predicted"/>
<evidence type="ECO:0000256" key="1">
    <source>
        <dbReference type="ARBA" id="ARBA00022448"/>
    </source>
</evidence>
<evidence type="ECO:0000256" key="3">
    <source>
        <dbReference type="ARBA" id="ARBA00022723"/>
    </source>
</evidence>
<keyword evidence="10" id="KW-1185">Reference proteome</keyword>
<keyword evidence="6" id="KW-0411">Iron-sulfur</keyword>
<evidence type="ECO:0000313" key="9">
    <source>
        <dbReference type="EMBL" id="SHF26007.1"/>
    </source>
</evidence>
<evidence type="ECO:0000256" key="6">
    <source>
        <dbReference type="ARBA" id="ARBA00023014"/>
    </source>
</evidence>
<sequence>MYNHIPDSKQKAEEKKVYIDQAFRDTIATVNKEGKRNFLNPKKPKGKLYNQRTIATLVYLVVFFGLPWIKVNGSPLFLFNVMERKFIFFGQIFWPQDFFIFAIGFLTFMVFVIVFTVVFGRVWCGWACPQTVFMEMVFRKIEYWLDGDQAAQRRLKEMPLNAYKFRKRAVKVAVFFAISFLIANVALAYIISMDQVLLMIHEGIGANKGTFAALLGFTSVFFFVFYWFREQACIVVCPYGRLQGVLLDRKTMVVAYDYVRGEPRGKLKKAAAVEDKGDCIDCMACVHVCPTGIDIRNGTQLECVNCTACIDACNAIMERINKPLGLIRYDSEENIAEKKRTKFNGRLAAYSAVLVGLIGVLAFLLITRDDVDATVLRTPGQIFQQQPDGRISNLYTIKLANKTRKDLPVTLKIENLQGEVQVIGKPILVPGESYYQTPFFVKVNKEQIARRKTEMVIGVYEGGEKIKTAKTTFMGPGF</sequence>
<dbReference type="Pfam" id="PF12801">
    <property type="entry name" value="Fer4_5"/>
    <property type="match status" value="1"/>
</dbReference>
<organism evidence="9 10">
    <name type="scientific">Cnuella takakiae</name>
    <dbReference type="NCBI Taxonomy" id="1302690"/>
    <lineage>
        <taxon>Bacteria</taxon>
        <taxon>Pseudomonadati</taxon>
        <taxon>Bacteroidota</taxon>
        <taxon>Chitinophagia</taxon>
        <taxon>Chitinophagales</taxon>
        <taxon>Chitinophagaceae</taxon>
        <taxon>Cnuella</taxon>
    </lineage>
</organism>
<evidence type="ECO:0000256" key="2">
    <source>
        <dbReference type="ARBA" id="ARBA00022485"/>
    </source>
</evidence>
<dbReference type="InterPro" id="IPR013783">
    <property type="entry name" value="Ig-like_fold"/>
</dbReference>
<dbReference type="Proteomes" id="UP000184368">
    <property type="component" value="Unassembled WGS sequence"/>
</dbReference>
<keyword evidence="4" id="KW-0249">Electron transport</keyword>
<keyword evidence="7" id="KW-0472">Membrane</keyword>
<dbReference type="InterPro" id="IPR032879">
    <property type="entry name" value="FixG_C"/>
</dbReference>
<dbReference type="GO" id="GO:0005886">
    <property type="term" value="C:plasma membrane"/>
    <property type="evidence" value="ECO:0007669"/>
    <property type="project" value="TreeGrafter"/>
</dbReference>
<dbReference type="Gene3D" id="3.30.70.20">
    <property type="match status" value="1"/>
</dbReference>
<feature type="transmembrane region" description="Helical" evidence="7">
    <location>
        <begin position="52"/>
        <end position="69"/>
    </location>
</feature>
<dbReference type="RefSeq" id="WP_073042359.1">
    <property type="nucleotide sequence ID" value="NZ_FQUO01000006.1"/>
</dbReference>
<dbReference type="Gene3D" id="2.60.40.10">
    <property type="entry name" value="Immunoglobulins"/>
    <property type="match status" value="1"/>
</dbReference>
<dbReference type="AlphaFoldDB" id="A0A1M5A793"/>
<evidence type="ECO:0000256" key="5">
    <source>
        <dbReference type="ARBA" id="ARBA00023004"/>
    </source>
</evidence>
<dbReference type="GO" id="GO:0046872">
    <property type="term" value="F:metal ion binding"/>
    <property type="evidence" value="ECO:0007669"/>
    <property type="project" value="UniProtKB-KW"/>
</dbReference>
<evidence type="ECO:0000259" key="8">
    <source>
        <dbReference type="PROSITE" id="PS51379"/>
    </source>
</evidence>
<dbReference type="InterPro" id="IPR017896">
    <property type="entry name" value="4Fe4S_Fe-S-bd"/>
</dbReference>
<dbReference type="PROSITE" id="PS51379">
    <property type="entry name" value="4FE4S_FER_2"/>
    <property type="match status" value="1"/>
</dbReference>
<name>A0A1M5A793_9BACT</name>
<dbReference type="GO" id="GO:0051539">
    <property type="term" value="F:4 iron, 4 sulfur cluster binding"/>
    <property type="evidence" value="ECO:0007669"/>
    <property type="project" value="UniProtKB-KW"/>
</dbReference>
<feature type="transmembrane region" description="Helical" evidence="7">
    <location>
        <begin position="98"/>
        <end position="124"/>
    </location>
</feature>